<dbReference type="AlphaFoldDB" id="A0A813H5A0"/>
<gene>
    <name evidence="2" type="ORF">PGLA1383_LOCUS48905</name>
</gene>
<dbReference type="EMBL" id="CAJNNV010030582">
    <property type="protein sequence ID" value="CAE8632992.1"/>
    <property type="molecule type" value="Genomic_DNA"/>
</dbReference>
<comment type="caution">
    <text evidence="2">The sequence shown here is derived from an EMBL/GenBank/DDBJ whole genome shotgun (WGS) entry which is preliminary data.</text>
</comment>
<organism evidence="2 3">
    <name type="scientific">Polarella glacialis</name>
    <name type="common">Dinoflagellate</name>
    <dbReference type="NCBI Taxonomy" id="89957"/>
    <lineage>
        <taxon>Eukaryota</taxon>
        <taxon>Sar</taxon>
        <taxon>Alveolata</taxon>
        <taxon>Dinophyceae</taxon>
        <taxon>Suessiales</taxon>
        <taxon>Suessiaceae</taxon>
        <taxon>Polarella</taxon>
    </lineage>
</organism>
<dbReference type="Proteomes" id="UP000654075">
    <property type="component" value="Unassembled WGS sequence"/>
</dbReference>
<feature type="domain" description="Beta-lactamase-related" evidence="1">
    <location>
        <begin position="1"/>
        <end position="124"/>
    </location>
</feature>
<dbReference type="OrthoDB" id="5946976at2759"/>
<feature type="non-terminal residue" evidence="2">
    <location>
        <position position="1"/>
    </location>
</feature>
<dbReference type="Gene3D" id="3.40.710.10">
    <property type="entry name" value="DD-peptidase/beta-lactamase superfamily"/>
    <property type="match status" value="1"/>
</dbReference>
<name>A0A813H5A0_POLGL</name>
<accession>A0A813H5A0</accession>
<evidence type="ECO:0000259" key="1">
    <source>
        <dbReference type="Pfam" id="PF00144"/>
    </source>
</evidence>
<dbReference type="Pfam" id="PF00144">
    <property type="entry name" value="Beta-lactamase"/>
    <property type="match status" value="1"/>
</dbReference>
<dbReference type="PANTHER" id="PTHR43283">
    <property type="entry name" value="BETA-LACTAMASE-RELATED"/>
    <property type="match status" value="1"/>
</dbReference>
<evidence type="ECO:0000313" key="2">
    <source>
        <dbReference type="EMBL" id="CAE8632992.1"/>
    </source>
</evidence>
<dbReference type="PANTHER" id="PTHR43283:SF3">
    <property type="entry name" value="BETA-LACTAMASE FAMILY PROTEIN (AFU_ORTHOLOGUE AFUA_5G07500)"/>
    <property type="match status" value="1"/>
</dbReference>
<proteinExistence type="predicted"/>
<evidence type="ECO:0000313" key="3">
    <source>
        <dbReference type="Proteomes" id="UP000654075"/>
    </source>
</evidence>
<dbReference type="SUPFAM" id="SSF56601">
    <property type="entry name" value="beta-lactamase/transpeptidase-like"/>
    <property type="match status" value="1"/>
</dbReference>
<dbReference type="InterPro" id="IPR050789">
    <property type="entry name" value="Diverse_Enzym_Activities"/>
</dbReference>
<dbReference type="InterPro" id="IPR012338">
    <property type="entry name" value="Beta-lactam/transpept-like"/>
</dbReference>
<dbReference type="InterPro" id="IPR001466">
    <property type="entry name" value="Beta-lactam-related"/>
</dbReference>
<protein>
    <recommendedName>
        <fullName evidence="1">Beta-lactamase-related domain-containing protein</fullName>
    </recommendedName>
</protein>
<reference evidence="2" key="1">
    <citation type="submission" date="2021-02" db="EMBL/GenBank/DDBJ databases">
        <authorList>
            <person name="Dougan E. K."/>
            <person name="Rhodes N."/>
            <person name="Thang M."/>
            <person name="Chan C."/>
        </authorList>
    </citation>
    <scope>NUCLEOTIDE SEQUENCE</scope>
</reference>
<keyword evidence="3" id="KW-1185">Reference proteome</keyword>
<sequence>MVSTLNDFARLCLMLERGGELDGIRVLREETVKLMCVNLLQEMTGDPQSWCLETSGLGFGILGSVAVSHPEANWFDAPGEVGWGGLAGTAWAMDPKEGLVVISFCQVMYELWIDEELRKAVRSALGFSEQRPCGASEEK</sequence>